<dbReference type="InterPro" id="IPR046960">
    <property type="entry name" value="PPR_At4g14850-like_plant"/>
</dbReference>
<organism evidence="3">
    <name type="scientific">Anthurium amnicola</name>
    <dbReference type="NCBI Taxonomy" id="1678845"/>
    <lineage>
        <taxon>Eukaryota</taxon>
        <taxon>Viridiplantae</taxon>
        <taxon>Streptophyta</taxon>
        <taxon>Embryophyta</taxon>
        <taxon>Tracheophyta</taxon>
        <taxon>Spermatophyta</taxon>
        <taxon>Magnoliopsida</taxon>
        <taxon>Liliopsida</taxon>
        <taxon>Araceae</taxon>
        <taxon>Pothoideae</taxon>
        <taxon>Potheae</taxon>
        <taxon>Anthurium</taxon>
    </lineage>
</organism>
<dbReference type="GO" id="GO:0003723">
    <property type="term" value="F:RNA binding"/>
    <property type="evidence" value="ECO:0007669"/>
    <property type="project" value="InterPro"/>
</dbReference>
<dbReference type="InterPro" id="IPR046848">
    <property type="entry name" value="E_motif"/>
</dbReference>
<dbReference type="InterPro" id="IPR002885">
    <property type="entry name" value="PPR_rpt"/>
</dbReference>
<dbReference type="Pfam" id="PF01535">
    <property type="entry name" value="PPR"/>
    <property type="match status" value="6"/>
</dbReference>
<evidence type="ECO:0000313" key="3">
    <source>
        <dbReference type="EMBL" id="JAT63677.1"/>
    </source>
</evidence>
<keyword evidence="1" id="KW-0677">Repeat</keyword>
<accession>A0A1D1Z9Y1</accession>
<dbReference type="AlphaFoldDB" id="A0A1D1Z9Y1"/>
<evidence type="ECO:0000256" key="2">
    <source>
        <dbReference type="PROSITE-ProRule" id="PRU00708"/>
    </source>
</evidence>
<dbReference type="Gene3D" id="1.25.40.10">
    <property type="entry name" value="Tetratricopeptide repeat domain"/>
    <property type="match status" value="6"/>
</dbReference>
<feature type="repeat" description="PPR" evidence="2">
    <location>
        <begin position="601"/>
        <end position="635"/>
    </location>
</feature>
<feature type="repeat" description="PPR" evidence="2">
    <location>
        <begin position="636"/>
        <end position="670"/>
    </location>
</feature>
<sequence>MLLAVLSRLIFYGRRRSIHSSSVPSSPLALHRLLSNPPTDFPDLSRTHSLVITSGHSSNPFFAAKLISLYAAFSRPSISSWVFLEAIRHQPGDTFLWNSIIKSHFSNDDFPQSLHLYCQMHASGAKPNHFTVPLVASACAEMLESEAGSCIHGASIKFGFFGHGSAGVGSSLVYMYSKCGAIGQALTLFEEMPERDVVSWTAIIMGCVRNEKCELALACLEDMHRSGEIPNSWTIAGGLQACRNLGALTEGKCLHAFAMKSGLWCCDFVKSSTLSVYSKCESLEDASVVFHELPVKDVISWTEILGNYARKGLLVESLALFDVMLASGVYPDGVSISCLLMALANFGDIRGGKAFHGFVLRRNFVLDAPLVNSLLAMYCKFEHLHAAKMLFGMTEEKDVESWTLMLTGCGRMGLNAECMNLFRKMQLLGLRFEADPDGIIAVISSCSRSGALQLGQSVHCYAIKNKLDAETTVLNSLVDMYGRGMKLDYCRGIFDRMRRDVITWNTLIAAYAHAGRSNDALTLFSQMFSENMKPNSTTLIIALSACSNVAALHQGEWIHNYIIENGFEWGVSLSTALVDMYAKCGQLELARSIFDSMEERDVVTWNVMISAYGSHGRAKEALHMFKEMEEMSVVPNGVTFLTALSSCSHAGFIEEGKYLFSRMRDHSITPTCKHYACMVDLFGRSGRLKEAEEMVLTMPTTPDGGVWGALLSACKIHNNLEMGERAGKKALELEPDNDGYYILLSNLYCCAGRREDAERLREVMTSRGLRKTAGWSLMELDEKFYVFVVEDKSHPQFEEMHWLLEFFLKHMEEWCHVA</sequence>
<dbReference type="SUPFAM" id="SSF48452">
    <property type="entry name" value="TPR-like"/>
    <property type="match status" value="1"/>
</dbReference>
<dbReference type="NCBIfam" id="TIGR00756">
    <property type="entry name" value="PPR"/>
    <property type="match status" value="6"/>
</dbReference>
<dbReference type="PANTHER" id="PTHR47926:SF397">
    <property type="entry name" value="(WILD MALAYSIAN BANANA) HYPOTHETICAL PROTEIN"/>
    <property type="match status" value="1"/>
</dbReference>
<feature type="repeat" description="PPR" evidence="2">
    <location>
        <begin position="500"/>
        <end position="534"/>
    </location>
</feature>
<dbReference type="InterPro" id="IPR011990">
    <property type="entry name" value="TPR-like_helical_dom_sf"/>
</dbReference>
<dbReference type="PANTHER" id="PTHR47926">
    <property type="entry name" value="PENTATRICOPEPTIDE REPEAT-CONTAINING PROTEIN"/>
    <property type="match status" value="1"/>
</dbReference>
<dbReference type="EMBL" id="GDJX01004259">
    <property type="protein sequence ID" value="JAT63677.1"/>
    <property type="molecule type" value="Transcribed_RNA"/>
</dbReference>
<proteinExistence type="predicted"/>
<dbReference type="FunFam" id="1.25.40.10:FF:000343">
    <property type="entry name" value="Pentatricopeptide repeat-containing protein At3g58590"/>
    <property type="match status" value="1"/>
</dbReference>
<feature type="repeat" description="PPR" evidence="2">
    <location>
        <begin position="93"/>
        <end position="127"/>
    </location>
</feature>
<dbReference type="Pfam" id="PF20431">
    <property type="entry name" value="E_motif"/>
    <property type="match status" value="1"/>
</dbReference>
<dbReference type="FunFam" id="1.25.40.10:FF:000090">
    <property type="entry name" value="Pentatricopeptide repeat-containing protein, chloroplastic"/>
    <property type="match status" value="1"/>
</dbReference>
<feature type="repeat" description="PPR" evidence="2">
    <location>
        <begin position="196"/>
        <end position="230"/>
    </location>
</feature>
<reference evidence="3" key="1">
    <citation type="submission" date="2015-07" db="EMBL/GenBank/DDBJ databases">
        <title>Transcriptome Assembly of Anthurium amnicola.</title>
        <authorList>
            <person name="Suzuki J."/>
        </authorList>
    </citation>
    <scope>NUCLEOTIDE SEQUENCE</scope>
</reference>
<protein>
    <submittedName>
        <fullName evidence="3">Pentatricopeptide repeat-containing protein At4g39952, mitochondrial</fullName>
    </submittedName>
</protein>
<evidence type="ECO:0000256" key="1">
    <source>
        <dbReference type="ARBA" id="ARBA00022737"/>
    </source>
</evidence>
<dbReference type="Pfam" id="PF13041">
    <property type="entry name" value="PPR_2"/>
    <property type="match status" value="2"/>
</dbReference>
<feature type="repeat" description="PPR" evidence="2">
    <location>
        <begin position="398"/>
        <end position="432"/>
    </location>
</feature>
<feature type="repeat" description="PPR" evidence="2">
    <location>
        <begin position="297"/>
        <end position="331"/>
    </location>
</feature>
<name>A0A1D1Z9Y1_9ARAE</name>
<gene>
    <name evidence="3" type="primary">PCMP-E98_1</name>
    <name evidence="3" type="ORF">g.18682</name>
</gene>
<dbReference type="FunFam" id="1.25.40.10:FF:000344">
    <property type="entry name" value="Pentatricopeptide repeat-containing protein"/>
    <property type="match status" value="1"/>
</dbReference>
<dbReference type="GO" id="GO:0009451">
    <property type="term" value="P:RNA modification"/>
    <property type="evidence" value="ECO:0007669"/>
    <property type="project" value="InterPro"/>
</dbReference>
<dbReference type="PROSITE" id="PS51375">
    <property type="entry name" value="PPR"/>
    <property type="match status" value="7"/>
</dbReference>